<accession>A0A3R9FHS0</accession>
<evidence type="ECO:0000313" key="6">
    <source>
        <dbReference type="Proteomes" id="UP000279911"/>
    </source>
</evidence>
<sequence length="285" mass="32002">MSSDHDRDTVEMENNTGEIAFSDEGEKDVGSDSTSKQKSSVKGDDPAVSIRLVIFTAQLDLTVKNFEKARNALEQKAQSYMGYIVKSNSFRYEGERQSGSMTFRIPQEHFQAFLNDAEGLSVHVNNREVNGQDVTEEYVDLESRLKSKKAVEARLLEFMEQAQKTEDLLKISSDLADVQEEIEQIAGRKKFLENQTAYSTVIITLEENEIPVSKIDNENLNTWQKIKKQFADNINLLLAAGSGIIVFLVGNLPILLIAGVLIAAIIYFIRRKVKPSQNNNMDSNS</sequence>
<feature type="compositionally biased region" description="Basic and acidic residues" evidence="2">
    <location>
        <begin position="1"/>
        <end position="10"/>
    </location>
</feature>
<feature type="coiled-coil region" evidence="1">
    <location>
        <begin position="148"/>
        <end position="195"/>
    </location>
</feature>
<name>A0A3R9FHS0_9BACI</name>
<organism evidence="5 6">
    <name type="scientific">Mesobacillus subterraneus</name>
    <dbReference type="NCBI Taxonomy" id="285983"/>
    <lineage>
        <taxon>Bacteria</taxon>
        <taxon>Bacillati</taxon>
        <taxon>Bacillota</taxon>
        <taxon>Bacilli</taxon>
        <taxon>Bacillales</taxon>
        <taxon>Bacillaceae</taxon>
        <taxon>Mesobacillus</taxon>
    </lineage>
</organism>
<keyword evidence="3" id="KW-0812">Transmembrane</keyword>
<feature type="transmembrane region" description="Helical" evidence="3">
    <location>
        <begin position="236"/>
        <end position="269"/>
    </location>
</feature>
<dbReference type="AlphaFoldDB" id="A0A3R9FHS0"/>
<dbReference type="Proteomes" id="UP000279911">
    <property type="component" value="Unassembled WGS sequence"/>
</dbReference>
<dbReference type="OrthoDB" id="5381491at2"/>
<feature type="domain" description="DUF4349" evidence="4">
    <location>
        <begin position="51"/>
        <end position="264"/>
    </location>
</feature>
<comment type="caution">
    <text evidence="5">The sequence shown here is derived from an EMBL/GenBank/DDBJ whole genome shotgun (WGS) entry which is preliminary data.</text>
</comment>
<keyword evidence="1" id="KW-0175">Coiled coil</keyword>
<evidence type="ECO:0000256" key="1">
    <source>
        <dbReference type="SAM" id="Coils"/>
    </source>
</evidence>
<feature type="region of interest" description="Disordered" evidence="2">
    <location>
        <begin position="1"/>
        <end position="43"/>
    </location>
</feature>
<dbReference type="Pfam" id="PF14257">
    <property type="entry name" value="DUF4349"/>
    <property type="match status" value="1"/>
</dbReference>
<evidence type="ECO:0000259" key="4">
    <source>
        <dbReference type="Pfam" id="PF14257"/>
    </source>
</evidence>
<gene>
    <name evidence="5" type="ORF">EJA10_06945</name>
</gene>
<dbReference type="InterPro" id="IPR025645">
    <property type="entry name" value="DUF4349"/>
</dbReference>
<keyword evidence="3" id="KW-1133">Transmembrane helix</keyword>
<feature type="compositionally biased region" description="Polar residues" evidence="2">
    <location>
        <begin position="31"/>
        <end position="40"/>
    </location>
</feature>
<dbReference type="EMBL" id="RSFW01000009">
    <property type="protein sequence ID" value="RSD28302.1"/>
    <property type="molecule type" value="Genomic_DNA"/>
</dbReference>
<proteinExistence type="predicted"/>
<protein>
    <submittedName>
        <fullName evidence="5">DUF4349 domain-containing protein</fullName>
    </submittedName>
</protein>
<evidence type="ECO:0000256" key="2">
    <source>
        <dbReference type="SAM" id="MobiDB-lite"/>
    </source>
</evidence>
<keyword evidence="3" id="KW-0472">Membrane</keyword>
<evidence type="ECO:0000313" key="5">
    <source>
        <dbReference type="EMBL" id="RSD28302.1"/>
    </source>
</evidence>
<reference evidence="6" key="1">
    <citation type="submission" date="2018-12" db="EMBL/GenBank/DDBJ databases">
        <title>Bacillus chawlae sp. nov., Bacillus glennii sp. nov., and Bacillus saganii sp. nov. Isolated from the Vehicle Assembly Building at Kennedy Space Center where the Viking Spacecraft were Assembled.</title>
        <authorList>
            <person name="Seuylemezian A."/>
            <person name="Vaishampayan P."/>
        </authorList>
    </citation>
    <scope>NUCLEOTIDE SEQUENCE [LARGE SCALE GENOMIC DNA]</scope>
    <source>
        <strain evidence="6">DSM 13966</strain>
    </source>
</reference>
<evidence type="ECO:0000256" key="3">
    <source>
        <dbReference type="SAM" id="Phobius"/>
    </source>
</evidence>